<feature type="domain" description="Arrestin C-terminal-like" evidence="2">
    <location>
        <begin position="161"/>
        <end position="289"/>
    </location>
</feature>
<dbReference type="PANTHER" id="PTHR11188">
    <property type="entry name" value="ARRESTIN DOMAIN CONTAINING PROTEIN"/>
    <property type="match status" value="1"/>
</dbReference>
<protein>
    <submittedName>
        <fullName evidence="4">Arrestin C-terminal-like domain-containing protein</fullName>
    </submittedName>
</protein>
<organism evidence="3 4">
    <name type="scientific">Plectus sambesii</name>
    <dbReference type="NCBI Taxonomy" id="2011161"/>
    <lineage>
        <taxon>Eukaryota</taxon>
        <taxon>Metazoa</taxon>
        <taxon>Ecdysozoa</taxon>
        <taxon>Nematoda</taxon>
        <taxon>Chromadorea</taxon>
        <taxon>Plectida</taxon>
        <taxon>Plectina</taxon>
        <taxon>Plectoidea</taxon>
        <taxon>Plectidae</taxon>
        <taxon>Plectus</taxon>
    </lineage>
</organism>
<sequence length="828" mass="94120">MEVVEIKLRGGEFARADTQFEVEFEVAEKRRPPPQLDNFPTNDAELDGKARVLIIGYVLVSRAAFDPIYYEFSNEEQVFGISGPGVYAITVATPISYPSTISEREFEVKYFARVSLKPWEVNDFVEREFVLIRPITRFDIALHHRKYVDAQSDSSEKTTKRGDAVGLTAHIDDPHPFGVGETVYVNYSIHANSSKPAIKRATAKFIRATKVKVPNNVADEAFEFIKILYDQKLPFPTQEGGDQLGFLVTSNLPSLEECPTSVHWNIVHVHYFILLSVDLKDGQKIEVKLPLLCRGDIDIDDKVDDDDENAFPIDIPPTTYSPSLQRVAKITHVDGRRVVLLAQESEVFPLLRVFYRGEVVIRKPTTVERTYTFIDHRTDFFNYEMASGRNELAIGFEQEAFDTFVAQHKMMPMSFESPWIAIVYICRIYGLKNSDFIETSFEWTPQQCPGFDAMLKEFNRVSEAPINRKEVVDVGSKKKITCELNLHSRKAFIGDPISINATVEHTTNKKFSKIVAQLVQNVHYRIPQRNDMVYQDFSRVISEYVSEDLVWDDVKLHLPEGIPPTVHCDWDILDISYVFLFKAIPKGITKPLVEIAVPILLGDRGSAKSHSANSLKESHVHLQPVDDNEDDRVDDDDRVEHDQQREDSFLSNRTRDVNKSEIEEYTDDEELIGGVREPTFISERSPSQAKSHALSPVENLAVVPSPRHHRKKHRNGRSPQKSPRLSPMPSEAPSPRPHRKKQHHHRSPHKSPRLSPVEAPSPRHHRKKHHKSPRKHKSPRPSPGNSPRRSPRPSPGNSPGRSPRHSPARSPLLSPASPMWAPTPEASS</sequence>
<dbReference type="Gene3D" id="2.60.40.640">
    <property type="match status" value="2"/>
</dbReference>
<dbReference type="InterPro" id="IPR050357">
    <property type="entry name" value="Arrestin_domain-protein"/>
</dbReference>
<reference evidence="4" key="1">
    <citation type="submission" date="2022-11" db="UniProtKB">
        <authorList>
            <consortium name="WormBaseParasite"/>
        </authorList>
    </citation>
    <scope>IDENTIFICATION</scope>
</reference>
<dbReference type="SMART" id="SM01017">
    <property type="entry name" value="Arrestin_C"/>
    <property type="match status" value="2"/>
</dbReference>
<accession>A0A914UTG4</accession>
<dbReference type="PANTHER" id="PTHR11188:SF130">
    <property type="entry name" value="ARRESTIN C-TERMINAL-LIKE DOMAIN-CONTAINING PROTEIN"/>
    <property type="match status" value="1"/>
</dbReference>
<evidence type="ECO:0000259" key="2">
    <source>
        <dbReference type="SMART" id="SM01017"/>
    </source>
</evidence>
<dbReference type="InterPro" id="IPR014752">
    <property type="entry name" value="Arrestin-like_C"/>
</dbReference>
<dbReference type="Pfam" id="PF02752">
    <property type="entry name" value="Arrestin_C"/>
    <property type="match status" value="2"/>
</dbReference>
<evidence type="ECO:0000313" key="4">
    <source>
        <dbReference type="WBParaSite" id="PSAMB.scaffold12476size2747.g34873.t1"/>
    </source>
</evidence>
<feature type="compositionally biased region" description="Low complexity" evidence="1">
    <location>
        <begin position="808"/>
        <end position="818"/>
    </location>
</feature>
<feature type="compositionally biased region" description="Basic residues" evidence="1">
    <location>
        <begin position="762"/>
        <end position="779"/>
    </location>
</feature>
<dbReference type="GO" id="GO:0005737">
    <property type="term" value="C:cytoplasm"/>
    <property type="evidence" value="ECO:0007669"/>
    <property type="project" value="TreeGrafter"/>
</dbReference>
<feature type="compositionally biased region" description="Basic residues" evidence="1">
    <location>
        <begin position="736"/>
        <end position="752"/>
    </location>
</feature>
<feature type="domain" description="Arrestin C-terminal-like" evidence="2">
    <location>
        <begin position="476"/>
        <end position="613"/>
    </location>
</feature>
<dbReference type="SUPFAM" id="SSF81296">
    <property type="entry name" value="E set domains"/>
    <property type="match status" value="1"/>
</dbReference>
<feature type="compositionally biased region" description="Acidic residues" evidence="1">
    <location>
        <begin position="626"/>
        <end position="637"/>
    </location>
</feature>
<feature type="compositionally biased region" description="Basic residues" evidence="1">
    <location>
        <begin position="706"/>
        <end position="716"/>
    </location>
</feature>
<dbReference type="GO" id="GO:0015031">
    <property type="term" value="P:protein transport"/>
    <property type="evidence" value="ECO:0007669"/>
    <property type="project" value="TreeGrafter"/>
</dbReference>
<feature type="compositionally biased region" description="Basic and acidic residues" evidence="1">
    <location>
        <begin position="638"/>
        <end position="662"/>
    </location>
</feature>
<name>A0A914UTG4_9BILA</name>
<keyword evidence="3" id="KW-1185">Reference proteome</keyword>
<proteinExistence type="predicted"/>
<dbReference type="Proteomes" id="UP000887566">
    <property type="component" value="Unplaced"/>
</dbReference>
<evidence type="ECO:0000313" key="3">
    <source>
        <dbReference type="Proteomes" id="UP000887566"/>
    </source>
</evidence>
<evidence type="ECO:0000256" key="1">
    <source>
        <dbReference type="SAM" id="MobiDB-lite"/>
    </source>
</evidence>
<dbReference type="InterPro" id="IPR014756">
    <property type="entry name" value="Ig_E-set"/>
</dbReference>
<dbReference type="InterPro" id="IPR011022">
    <property type="entry name" value="Arrestin_C-like"/>
</dbReference>
<dbReference type="WBParaSite" id="PSAMB.scaffold12476size2747.g34873.t1">
    <property type="protein sequence ID" value="PSAMB.scaffold12476size2747.g34873.t1"/>
    <property type="gene ID" value="PSAMB.scaffold12476size2747.g34873"/>
</dbReference>
<feature type="region of interest" description="Disordered" evidence="1">
    <location>
        <begin position="608"/>
        <end position="828"/>
    </location>
</feature>
<dbReference type="AlphaFoldDB" id="A0A914UTG4"/>